<evidence type="ECO:0000256" key="6">
    <source>
        <dbReference type="ARBA" id="ARBA00023296"/>
    </source>
</evidence>
<organism evidence="7">
    <name type="scientific">marine sediment metagenome</name>
    <dbReference type="NCBI Taxonomy" id="412755"/>
    <lineage>
        <taxon>unclassified sequences</taxon>
        <taxon>metagenomes</taxon>
        <taxon>ecological metagenomes</taxon>
    </lineage>
</organism>
<keyword evidence="4" id="KW-0946">Virion</keyword>
<name>X1VTK6_9ZZZZ</name>
<feature type="non-terminal residue" evidence="7">
    <location>
        <position position="1"/>
    </location>
</feature>
<evidence type="ECO:0000313" key="7">
    <source>
        <dbReference type="EMBL" id="GAJ24327.1"/>
    </source>
</evidence>
<comment type="subcellular location">
    <subcellularLocation>
        <location evidence="1">Virion</location>
    </subcellularLocation>
</comment>
<evidence type="ECO:0000256" key="2">
    <source>
        <dbReference type="ARBA" id="ARBA00022595"/>
    </source>
</evidence>
<dbReference type="GO" id="GO:0044423">
    <property type="term" value="C:virion component"/>
    <property type="evidence" value="ECO:0007669"/>
    <property type="project" value="UniProtKB-KW"/>
</dbReference>
<gene>
    <name evidence="7" type="ORF">S12H4_57732</name>
</gene>
<proteinExistence type="predicted"/>
<comment type="caution">
    <text evidence="7">The sequence shown here is derived from an EMBL/GenBank/DDBJ whole genome shotgun (WGS) entry which is preliminary data.</text>
</comment>
<accession>X1VTK6</accession>
<feature type="non-terminal residue" evidence="7">
    <location>
        <position position="197"/>
    </location>
</feature>
<reference evidence="7" key="1">
    <citation type="journal article" date="2014" name="Front. Microbiol.">
        <title>High frequency of phylogenetically diverse reductive dehalogenase-homologous genes in deep subseafloor sedimentary metagenomes.</title>
        <authorList>
            <person name="Kawai M."/>
            <person name="Futagami T."/>
            <person name="Toyoda A."/>
            <person name="Takaki Y."/>
            <person name="Nishi S."/>
            <person name="Hori S."/>
            <person name="Arai W."/>
            <person name="Tsubouchi T."/>
            <person name="Morono Y."/>
            <person name="Uchiyama I."/>
            <person name="Ito T."/>
            <person name="Fujiyama A."/>
            <person name="Inagaki F."/>
            <person name="Takami H."/>
        </authorList>
    </citation>
    <scope>NUCLEOTIDE SEQUENCE</scope>
    <source>
        <strain evidence="7">Expedition CK06-06</strain>
    </source>
</reference>
<evidence type="ECO:0000256" key="3">
    <source>
        <dbReference type="ARBA" id="ARBA00022612"/>
    </source>
</evidence>
<dbReference type="EMBL" id="BARW01037385">
    <property type="protein sequence ID" value="GAJ24327.1"/>
    <property type="molecule type" value="Genomic_DNA"/>
</dbReference>
<evidence type="ECO:0000256" key="4">
    <source>
        <dbReference type="ARBA" id="ARBA00022844"/>
    </source>
</evidence>
<evidence type="ECO:0000256" key="5">
    <source>
        <dbReference type="ARBA" id="ARBA00023219"/>
    </source>
</evidence>
<dbReference type="InterPro" id="IPR020991">
    <property type="entry name" value="Connector_podovirus"/>
</dbReference>
<keyword evidence="3" id="KW-1188">Viral release from host cell</keyword>
<dbReference type="Pfam" id="PF12236">
    <property type="entry name" value="Head-tail_con"/>
    <property type="match status" value="1"/>
</dbReference>
<sequence>AGLTVALTEYMKDQGSFGTSGIATFENPKGPLPIRYKAWDVKTMNIDENQDGFVDTIYNEIELNPRKAVLEYGINNVSAKTRDLFNSGKTAAIKILHAIEPRLDADPLKFGNKDMPIASIHIEVVGEKILRESGFEEMPVLVSRFSKALGEIYGRSPGMAALSDIIELNAIWEAVTLAIEKNLDPPLGVLSDSDLGL</sequence>
<protein>
    <submittedName>
        <fullName evidence="7">Uncharacterized protein</fullName>
    </submittedName>
</protein>
<keyword evidence="5" id="KW-0231">Viral genome packaging</keyword>
<dbReference type="AlphaFoldDB" id="X1VTK6"/>
<evidence type="ECO:0000256" key="1">
    <source>
        <dbReference type="ARBA" id="ARBA00004328"/>
    </source>
</evidence>
<keyword evidence="2" id="KW-1162">Viral penetration into host cytoplasm</keyword>
<keyword evidence="6" id="KW-1160">Virus entry into host cell</keyword>
<dbReference type="GO" id="GO:0046718">
    <property type="term" value="P:symbiont entry into host cell"/>
    <property type="evidence" value="ECO:0007669"/>
    <property type="project" value="UniProtKB-KW"/>
</dbReference>